<evidence type="ECO:0000313" key="2">
    <source>
        <dbReference type="Proteomes" id="UP001152888"/>
    </source>
</evidence>
<proteinExistence type="predicted"/>
<reference evidence="1" key="1">
    <citation type="submission" date="2022-03" db="EMBL/GenBank/DDBJ databases">
        <authorList>
            <person name="Sayadi A."/>
        </authorList>
    </citation>
    <scope>NUCLEOTIDE SEQUENCE</scope>
</reference>
<evidence type="ECO:0000313" key="1">
    <source>
        <dbReference type="EMBL" id="CAH1983689.1"/>
    </source>
</evidence>
<name>A0A9P0PGZ7_ACAOB</name>
<dbReference type="AlphaFoldDB" id="A0A9P0PGZ7"/>
<dbReference type="Proteomes" id="UP001152888">
    <property type="component" value="Unassembled WGS sequence"/>
</dbReference>
<dbReference type="EMBL" id="CAKOFQ010006944">
    <property type="protein sequence ID" value="CAH1983689.1"/>
    <property type="molecule type" value="Genomic_DNA"/>
</dbReference>
<keyword evidence="2" id="KW-1185">Reference proteome</keyword>
<protein>
    <submittedName>
        <fullName evidence="1">Uncharacterized protein</fullName>
    </submittedName>
</protein>
<comment type="caution">
    <text evidence="1">The sequence shown here is derived from an EMBL/GenBank/DDBJ whole genome shotgun (WGS) entry which is preliminary data.</text>
</comment>
<organism evidence="1 2">
    <name type="scientific">Acanthoscelides obtectus</name>
    <name type="common">Bean weevil</name>
    <name type="synonym">Bruchus obtectus</name>
    <dbReference type="NCBI Taxonomy" id="200917"/>
    <lineage>
        <taxon>Eukaryota</taxon>
        <taxon>Metazoa</taxon>
        <taxon>Ecdysozoa</taxon>
        <taxon>Arthropoda</taxon>
        <taxon>Hexapoda</taxon>
        <taxon>Insecta</taxon>
        <taxon>Pterygota</taxon>
        <taxon>Neoptera</taxon>
        <taxon>Endopterygota</taxon>
        <taxon>Coleoptera</taxon>
        <taxon>Polyphaga</taxon>
        <taxon>Cucujiformia</taxon>
        <taxon>Chrysomeloidea</taxon>
        <taxon>Chrysomelidae</taxon>
        <taxon>Bruchinae</taxon>
        <taxon>Bruchini</taxon>
        <taxon>Acanthoscelides</taxon>
    </lineage>
</organism>
<sequence>MYKIISTGPSSLHCGPQTEVFFELDIREILHMDLNKGMHYLGEPK</sequence>
<accession>A0A9P0PGZ7</accession>
<gene>
    <name evidence="1" type="ORF">ACAOBT_LOCUS15696</name>
</gene>